<proteinExistence type="predicted"/>
<dbReference type="AlphaFoldDB" id="A0A3B0X6D2"/>
<name>A0A3B0X6D2_9ZZZZ</name>
<organism evidence="1">
    <name type="scientific">hydrothermal vent metagenome</name>
    <dbReference type="NCBI Taxonomy" id="652676"/>
    <lineage>
        <taxon>unclassified sequences</taxon>
        <taxon>metagenomes</taxon>
        <taxon>ecological metagenomes</taxon>
    </lineage>
</organism>
<dbReference type="EMBL" id="UOFG01000058">
    <property type="protein sequence ID" value="VAW59012.1"/>
    <property type="molecule type" value="Genomic_DNA"/>
</dbReference>
<sequence>MAQQEAQYIPVEVRRIVKEQVDLWQGEDIPVGYDWVNKRIDNLNGADKPIAKLALLSAFAPYRVGDTVVNEFQAECPGDRVLRAVTAWASFAAVRKVGTWMWQA</sequence>
<reference evidence="1" key="1">
    <citation type="submission" date="2018-06" db="EMBL/GenBank/DDBJ databases">
        <authorList>
            <person name="Zhirakovskaya E."/>
        </authorList>
    </citation>
    <scope>NUCLEOTIDE SEQUENCE</scope>
</reference>
<accession>A0A3B0X6D2</accession>
<gene>
    <name evidence="1" type="ORF">MNBD_GAMMA11-1095</name>
</gene>
<evidence type="ECO:0000313" key="1">
    <source>
        <dbReference type="EMBL" id="VAW59012.1"/>
    </source>
</evidence>
<protein>
    <submittedName>
        <fullName evidence="1">Uncharacterized protein</fullName>
    </submittedName>
</protein>